<dbReference type="KEGG" id="pmuc:ING2E5A_2249"/>
<keyword evidence="5" id="KW-0998">Cell outer membrane</keyword>
<evidence type="ECO:0000256" key="3">
    <source>
        <dbReference type="ARBA" id="ARBA00022729"/>
    </source>
</evidence>
<proteinExistence type="inferred from homology"/>
<dbReference type="RefSeq" id="WP_161942009.1">
    <property type="nucleotide sequence ID" value="NZ_LT608328.1"/>
</dbReference>
<dbReference type="Pfam" id="PF07980">
    <property type="entry name" value="SusD_RagB"/>
    <property type="match status" value="2"/>
</dbReference>
<dbReference type="EMBL" id="LT608328">
    <property type="protein sequence ID" value="SCM59060.1"/>
    <property type="molecule type" value="Genomic_DNA"/>
</dbReference>
<dbReference type="InterPro" id="IPR011990">
    <property type="entry name" value="TPR-like_helical_dom_sf"/>
</dbReference>
<sequence length="744" mass="84137">MKTYIQILFILLALGFATSCNEALELEYDGRTSLDELFKTRNGVRGYLNSCYGARIMPDINRATLTDESQSSDMLFQGSHAALWYVDAFNASNYSNVDGQPWGSIYQAIRRCNIFLNRIEGVTANELASLEEELSSWRAQAHTLRALYYLQLMKRYGSVPLITEPYEINHDFSKDLRAPVSAVVKQILDDCDAAMSEPVSTLSFSWTVRTGENFIMNRAVVQAIRSQAILYAASPLYADGTYTWQDAAEITGNALSNLLVNDYKLWTEEPENNSAQNLYELYFITPHDEQRARDKETIYPGNRVNIWGNHGMPSTPGQTTAGACPTQELVDCYEMQATGMLPISGYSDQQHLQPIINTASGYDPNNPYEGRDPRFYATIYFNGAVRDLGPSGGLARDDHYPLSISLAGGSHSIDATELEEEGAFRLETTGGDPYIPTTPLTQDINATTGSILLKFKYKSNNNITNAQFFFAAPNPAGGESTPENVVLNKATEWTDFELDLTPYRNNSWWKWGKPGHYLRFDVGADAGNIVEIKDIEINVRVESVPADPCESFVGGVDGISNTNRRATFTGYYLRKYNNWKSGRDNDADGEIRMFRLAEMYLNFAEAAYQATGNPETAINIGNGITMSARDAVNAIRRRVGMPDIPAGLSKDEFEKRYRNERRVELAYEGHRYFDVRRWKIMEQSERYVTGMRITKNDDGSFNYERIGFERESYKEKMYFYPIPQSEIDKMFTHTGMDWQNPGWN</sequence>
<feature type="domain" description="RagB/SusD" evidence="7">
    <location>
        <begin position="561"/>
        <end position="743"/>
    </location>
</feature>
<feature type="domain" description="RagB/SusD" evidence="7">
    <location>
        <begin position="309"/>
        <end position="433"/>
    </location>
</feature>
<feature type="chain" id="PRO_5009603964" description="RagB/SusD family nutrient uptake outer membrane protein" evidence="6">
    <location>
        <begin position="23"/>
        <end position="744"/>
    </location>
</feature>
<dbReference type="PROSITE" id="PS51257">
    <property type="entry name" value="PROKAR_LIPOPROTEIN"/>
    <property type="match status" value="1"/>
</dbReference>
<evidence type="ECO:0000256" key="1">
    <source>
        <dbReference type="ARBA" id="ARBA00004442"/>
    </source>
</evidence>
<dbReference type="AlphaFoldDB" id="A0A1G4G934"/>
<dbReference type="InterPro" id="IPR012944">
    <property type="entry name" value="SusD_RagB_dom"/>
</dbReference>
<keyword evidence="10" id="KW-1185">Reference proteome</keyword>
<reference evidence="9 10" key="1">
    <citation type="submission" date="2016-08" db="EMBL/GenBank/DDBJ databases">
        <authorList>
            <person name="Seilhamer J.J."/>
        </authorList>
    </citation>
    <scope>NUCLEOTIDE SEQUENCE [LARGE SCALE GENOMIC DNA]</scope>
    <source>
        <strain evidence="9">ING2-E5A</strain>
    </source>
</reference>
<evidence type="ECO:0000259" key="7">
    <source>
        <dbReference type="Pfam" id="PF07980"/>
    </source>
</evidence>
<gene>
    <name evidence="9" type="ORF">ING2E5A_2249</name>
</gene>
<evidence type="ECO:0000256" key="6">
    <source>
        <dbReference type="SAM" id="SignalP"/>
    </source>
</evidence>
<dbReference type="Proteomes" id="UP000178485">
    <property type="component" value="Chromosome i"/>
</dbReference>
<dbReference type="Pfam" id="PF14322">
    <property type="entry name" value="SusD-like_3"/>
    <property type="match status" value="1"/>
</dbReference>
<evidence type="ECO:0000313" key="9">
    <source>
        <dbReference type="EMBL" id="SCM59060.1"/>
    </source>
</evidence>
<feature type="signal peptide" evidence="6">
    <location>
        <begin position="1"/>
        <end position="22"/>
    </location>
</feature>
<accession>A0A1G4G934</accession>
<dbReference type="SUPFAM" id="SSF48452">
    <property type="entry name" value="TPR-like"/>
    <property type="match status" value="1"/>
</dbReference>
<evidence type="ECO:0000256" key="2">
    <source>
        <dbReference type="ARBA" id="ARBA00006275"/>
    </source>
</evidence>
<feature type="domain" description="SusD-like N-terminal" evidence="8">
    <location>
        <begin position="71"/>
        <end position="196"/>
    </location>
</feature>
<keyword evidence="4" id="KW-0472">Membrane</keyword>
<dbReference type="Gene3D" id="1.25.40.390">
    <property type="match status" value="2"/>
</dbReference>
<evidence type="ECO:0000256" key="5">
    <source>
        <dbReference type="ARBA" id="ARBA00023237"/>
    </source>
</evidence>
<evidence type="ECO:0000259" key="8">
    <source>
        <dbReference type="Pfam" id="PF14322"/>
    </source>
</evidence>
<dbReference type="GO" id="GO:0009279">
    <property type="term" value="C:cell outer membrane"/>
    <property type="evidence" value="ECO:0007669"/>
    <property type="project" value="UniProtKB-SubCell"/>
</dbReference>
<comment type="similarity">
    <text evidence="2">Belongs to the SusD family.</text>
</comment>
<comment type="subcellular location">
    <subcellularLocation>
        <location evidence="1">Cell outer membrane</location>
    </subcellularLocation>
</comment>
<evidence type="ECO:0000313" key="10">
    <source>
        <dbReference type="Proteomes" id="UP000178485"/>
    </source>
</evidence>
<dbReference type="InterPro" id="IPR033985">
    <property type="entry name" value="SusD-like_N"/>
</dbReference>
<evidence type="ECO:0008006" key="11">
    <source>
        <dbReference type="Google" id="ProtNLM"/>
    </source>
</evidence>
<keyword evidence="3 6" id="KW-0732">Signal</keyword>
<evidence type="ECO:0000256" key="4">
    <source>
        <dbReference type="ARBA" id="ARBA00023136"/>
    </source>
</evidence>
<name>A0A1G4G934_9BACT</name>
<protein>
    <recommendedName>
        <fullName evidence="11">RagB/SusD family nutrient uptake outer membrane protein</fullName>
    </recommendedName>
</protein>
<organism evidence="9 10">
    <name type="scientific">Petrimonas mucosa</name>
    <dbReference type="NCBI Taxonomy" id="1642646"/>
    <lineage>
        <taxon>Bacteria</taxon>
        <taxon>Pseudomonadati</taxon>
        <taxon>Bacteroidota</taxon>
        <taxon>Bacteroidia</taxon>
        <taxon>Bacteroidales</taxon>
        <taxon>Dysgonomonadaceae</taxon>
        <taxon>Petrimonas</taxon>
    </lineage>
</organism>
<dbReference type="STRING" id="1642646.ING2E5A_2249"/>